<feature type="transmembrane region" description="Helical" evidence="1">
    <location>
        <begin position="124"/>
        <end position="149"/>
    </location>
</feature>
<protein>
    <recommendedName>
        <fullName evidence="4">MARVEL domain-containing protein</fullName>
    </recommendedName>
</protein>
<dbReference type="OrthoDB" id="5363290at2759"/>
<accession>A0A1L7WF15</accession>
<feature type="transmembrane region" description="Helical" evidence="1">
    <location>
        <begin position="85"/>
        <end position="104"/>
    </location>
</feature>
<evidence type="ECO:0008006" key="4">
    <source>
        <dbReference type="Google" id="ProtNLM"/>
    </source>
</evidence>
<dbReference type="PANTHER" id="PTHR42083">
    <property type="entry name" value="MARVEL DOMAIN-CONTAINING PROTEIN"/>
    <property type="match status" value="1"/>
</dbReference>
<sequence>MTDQYWHASGPSGLYTRATLRTLQFLLAIIVAALYGIDLHNSTRTHTHANSAWVYAEVVAALSILTCAAHCFLTIRHIAWTAIDWVLFFLWVAQVGVFGTIYIGGEENGMVIDGSADATRRMRAAVWFDIVNMVLWFSTAMSGIVWCCVKRRVTRMADVVGAGEPEQSAEKGEMVESRGRDSMVSTLEGTYTDSMDIMLEKD</sequence>
<dbReference type="EMBL" id="FJOG01000001">
    <property type="protein sequence ID" value="CZR51364.1"/>
    <property type="molecule type" value="Genomic_DNA"/>
</dbReference>
<evidence type="ECO:0000256" key="1">
    <source>
        <dbReference type="SAM" id="Phobius"/>
    </source>
</evidence>
<reference evidence="2 3" key="1">
    <citation type="submission" date="2016-03" db="EMBL/GenBank/DDBJ databases">
        <authorList>
            <person name="Ploux O."/>
        </authorList>
    </citation>
    <scope>NUCLEOTIDE SEQUENCE [LARGE SCALE GENOMIC DNA]</scope>
    <source>
        <strain evidence="2 3">UAMH 11012</strain>
    </source>
</reference>
<evidence type="ECO:0000313" key="3">
    <source>
        <dbReference type="Proteomes" id="UP000184330"/>
    </source>
</evidence>
<keyword evidence="1" id="KW-1133">Transmembrane helix</keyword>
<dbReference type="AlphaFoldDB" id="A0A1L7WF15"/>
<proteinExistence type="predicted"/>
<gene>
    <name evidence="2" type="ORF">PAC_01239</name>
</gene>
<dbReference type="Proteomes" id="UP000184330">
    <property type="component" value="Unassembled WGS sequence"/>
</dbReference>
<keyword evidence="3" id="KW-1185">Reference proteome</keyword>
<feature type="transmembrane region" description="Helical" evidence="1">
    <location>
        <begin position="20"/>
        <end position="37"/>
    </location>
</feature>
<name>A0A1L7WF15_9HELO</name>
<organism evidence="2 3">
    <name type="scientific">Phialocephala subalpina</name>
    <dbReference type="NCBI Taxonomy" id="576137"/>
    <lineage>
        <taxon>Eukaryota</taxon>
        <taxon>Fungi</taxon>
        <taxon>Dikarya</taxon>
        <taxon>Ascomycota</taxon>
        <taxon>Pezizomycotina</taxon>
        <taxon>Leotiomycetes</taxon>
        <taxon>Helotiales</taxon>
        <taxon>Mollisiaceae</taxon>
        <taxon>Phialocephala</taxon>
        <taxon>Phialocephala fortinii species complex</taxon>
    </lineage>
</organism>
<keyword evidence="1" id="KW-0472">Membrane</keyword>
<feature type="transmembrane region" description="Helical" evidence="1">
    <location>
        <begin position="52"/>
        <end position="73"/>
    </location>
</feature>
<dbReference type="PANTHER" id="PTHR42083:SF1">
    <property type="entry name" value="MARVEL DOMAIN-CONTAINING PROTEIN"/>
    <property type="match status" value="1"/>
</dbReference>
<keyword evidence="1" id="KW-0812">Transmembrane</keyword>
<evidence type="ECO:0000313" key="2">
    <source>
        <dbReference type="EMBL" id="CZR51364.1"/>
    </source>
</evidence>